<dbReference type="GO" id="GO:0016787">
    <property type="term" value="F:hydrolase activity"/>
    <property type="evidence" value="ECO:0007669"/>
    <property type="project" value="UniProtKB-KW"/>
</dbReference>
<dbReference type="InterPro" id="IPR029058">
    <property type="entry name" value="AB_hydrolase_fold"/>
</dbReference>
<gene>
    <name evidence="2" type="ORF">SYK_15330</name>
</gene>
<dbReference type="PANTHER" id="PTHR46623:SF6">
    <property type="entry name" value="ALPHA_BETA-HYDROLASES SUPERFAMILY PROTEIN"/>
    <property type="match status" value="1"/>
</dbReference>
<dbReference type="InterPro" id="IPR051049">
    <property type="entry name" value="Dienelactone_hydrolase-like"/>
</dbReference>
<dbReference type="Pfam" id="PF01738">
    <property type="entry name" value="DLH"/>
    <property type="match status" value="1"/>
</dbReference>
<dbReference type="Gene3D" id="3.40.50.1820">
    <property type="entry name" value="alpha/beta hydrolase"/>
    <property type="match status" value="1"/>
</dbReference>
<proteinExistence type="predicted"/>
<dbReference type="RefSeq" id="WP_281763032.1">
    <property type="nucleotide sequence ID" value="NZ_AP026709.1"/>
</dbReference>
<reference evidence="2 3" key="1">
    <citation type="submission" date="2022-08" db="EMBL/GenBank/DDBJ databases">
        <title>Genome Sequence of the sulphate-reducing bacterium, Pseudodesulfovibrio sp. SYK.</title>
        <authorList>
            <person name="Kondo R."/>
            <person name="Kataoka T."/>
        </authorList>
    </citation>
    <scope>NUCLEOTIDE SEQUENCE [LARGE SCALE GENOMIC DNA]</scope>
    <source>
        <strain evidence="2 3">SYK</strain>
    </source>
</reference>
<dbReference type="SUPFAM" id="SSF53474">
    <property type="entry name" value="alpha/beta-Hydrolases"/>
    <property type="match status" value="1"/>
</dbReference>
<keyword evidence="3" id="KW-1185">Reference proteome</keyword>
<feature type="domain" description="Dienelactone hydrolase" evidence="1">
    <location>
        <begin position="3"/>
        <end position="173"/>
    </location>
</feature>
<dbReference type="Proteomes" id="UP001317742">
    <property type="component" value="Chromosome"/>
</dbReference>
<sequence>MLVILVTEIWGRTPHVDLMAETLGLISNMVKVVDPYDETDQQFTNEEEAYSSFITRCGHDEYTRRVSHAVSRATEPVHLVGFSAGAGAVWATVCEGIKDTVHDALCFYGSSIRTMLDAVPTVPVELIFPEHEPHFNVQDVVHTLREKPMTQCHTVPYGHGFMNPLSANYDSEGYKLWSQWIQNHLISFP</sequence>
<accession>A0ABM8B058</accession>
<dbReference type="EMBL" id="AP026709">
    <property type="protein sequence ID" value="BDQ37173.1"/>
    <property type="molecule type" value="Genomic_DNA"/>
</dbReference>
<keyword evidence="2" id="KW-0378">Hydrolase</keyword>
<evidence type="ECO:0000313" key="2">
    <source>
        <dbReference type="EMBL" id="BDQ37173.1"/>
    </source>
</evidence>
<evidence type="ECO:0000259" key="1">
    <source>
        <dbReference type="Pfam" id="PF01738"/>
    </source>
</evidence>
<dbReference type="PANTHER" id="PTHR46623">
    <property type="entry name" value="CARBOXYMETHYLENEBUTENOLIDASE-RELATED"/>
    <property type="match status" value="1"/>
</dbReference>
<name>A0ABM8B058_9BACT</name>
<organism evidence="2 3">
    <name type="scientific">Pseudodesulfovibrio nedwellii</name>
    <dbReference type="NCBI Taxonomy" id="2973072"/>
    <lineage>
        <taxon>Bacteria</taxon>
        <taxon>Pseudomonadati</taxon>
        <taxon>Thermodesulfobacteriota</taxon>
        <taxon>Desulfovibrionia</taxon>
        <taxon>Desulfovibrionales</taxon>
        <taxon>Desulfovibrionaceae</taxon>
    </lineage>
</organism>
<dbReference type="InterPro" id="IPR002925">
    <property type="entry name" value="Dienelactn_hydro"/>
</dbReference>
<protein>
    <submittedName>
        <fullName evidence="2">Dienelactone hydrolase</fullName>
    </submittedName>
</protein>
<evidence type="ECO:0000313" key="3">
    <source>
        <dbReference type="Proteomes" id="UP001317742"/>
    </source>
</evidence>